<dbReference type="AlphaFoldDB" id="A0A2Z7BH67"/>
<dbReference type="Proteomes" id="UP000250235">
    <property type="component" value="Unassembled WGS sequence"/>
</dbReference>
<keyword evidence="2" id="KW-1185">Reference proteome</keyword>
<accession>A0A2Z7BH67</accession>
<organism evidence="1 2">
    <name type="scientific">Dorcoceras hygrometricum</name>
    <dbReference type="NCBI Taxonomy" id="472368"/>
    <lineage>
        <taxon>Eukaryota</taxon>
        <taxon>Viridiplantae</taxon>
        <taxon>Streptophyta</taxon>
        <taxon>Embryophyta</taxon>
        <taxon>Tracheophyta</taxon>
        <taxon>Spermatophyta</taxon>
        <taxon>Magnoliopsida</taxon>
        <taxon>eudicotyledons</taxon>
        <taxon>Gunneridae</taxon>
        <taxon>Pentapetalae</taxon>
        <taxon>asterids</taxon>
        <taxon>lamiids</taxon>
        <taxon>Lamiales</taxon>
        <taxon>Gesneriaceae</taxon>
        <taxon>Didymocarpoideae</taxon>
        <taxon>Trichosporeae</taxon>
        <taxon>Loxocarpinae</taxon>
        <taxon>Dorcoceras</taxon>
    </lineage>
</organism>
<reference evidence="1 2" key="1">
    <citation type="journal article" date="2015" name="Proc. Natl. Acad. Sci. U.S.A.">
        <title>The resurrection genome of Boea hygrometrica: A blueprint for survival of dehydration.</title>
        <authorList>
            <person name="Xiao L."/>
            <person name="Yang G."/>
            <person name="Zhang L."/>
            <person name="Yang X."/>
            <person name="Zhao S."/>
            <person name="Ji Z."/>
            <person name="Zhou Q."/>
            <person name="Hu M."/>
            <person name="Wang Y."/>
            <person name="Chen M."/>
            <person name="Xu Y."/>
            <person name="Jin H."/>
            <person name="Xiao X."/>
            <person name="Hu G."/>
            <person name="Bao F."/>
            <person name="Hu Y."/>
            <person name="Wan P."/>
            <person name="Li L."/>
            <person name="Deng X."/>
            <person name="Kuang T."/>
            <person name="Xiang C."/>
            <person name="Zhu J.K."/>
            <person name="Oliver M.J."/>
            <person name="He Y."/>
        </authorList>
    </citation>
    <scope>NUCLEOTIDE SEQUENCE [LARGE SCALE GENOMIC DNA]</scope>
    <source>
        <strain evidence="2">cv. XS01</strain>
    </source>
</reference>
<evidence type="ECO:0000313" key="2">
    <source>
        <dbReference type="Proteomes" id="UP000250235"/>
    </source>
</evidence>
<dbReference type="EMBL" id="KV005690">
    <property type="protein sequence ID" value="KZV33734.1"/>
    <property type="molecule type" value="Genomic_DNA"/>
</dbReference>
<name>A0A2Z7BH67_9LAMI</name>
<proteinExistence type="predicted"/>
<gene>
    <name evidence="1" type="ORF">F511_26497</name>
</gene>
<sequence length="76" mass="8215">MQQSSRKALNQTLVDSSQLEPDANIATQRFNLTKRRRIAPLTGLDLIARDLDCGNCSSEVKVIQVSAGRGDGPTGM</sequence>
<protein>
    <submittedName>
        <fullName evidence="1">Uncharacterized protein</fullName>
    </submittedName>
</protein>
<evidence type="ECO:0000313" key="1">
    <source>
        <dbReference type="EMBL" id="KZV33734.1"/>
    </source>
</evidence>